<protein>
    <recommendedName>
        <fullName evidence="4">Yip1 domain-containing protein</fullName>
    </recommendedName>
</protein>
<feature type="transmembrane region" description="Helical" evidence="1">
    <location>
        <begin position="21"/>
        <end position="41"/>
    </location>
</feature>
<keyword evidence="1" id="KW-0812">Transmembrane</keyword>
<gene>
    <name evidence="2" type="ORF">P5G65_28145</name>
</gene>
<evidence type="ECO:0000313" key="2">
    <source>
        <dbReference type="EMBL" id="MEB4797778.1"/>
    </source>
</evidence>
<feature type="transmembrane region" description="Helical" evidence="1">
    <location>
        <begin position="97"/>
        <end position="116"/>
    </location>
</feature>
<proteinExistence type="predicted"/>
<dbReference type="EMBL" id="JAROBY010000060">
    <property type="protein sequence ID" value="MEB4797778.1"/>
    <property type="molecule type" value="Genomic_DNA"/>
</dbReference>
<evidence type="ECO:0000256" key="1">
    <source>
        <dbReference type="SAM" id="Phobius"/>
    </source>
</evidence>
<evidence type="ECO:0000313" key="3">
    <source>
        <dbReference type="Proteomes" id="UP001355653"/>
    </source>
</evidence>
<evidence type="ECO:0008006" key="4">
    <source>
        <dbReference type="Google" id="ProtNLM"/>
    </source>
</evidence>
<sequence>MFHLWTHPKTFFDTGVNNRRLVWYSLPLILIANVVIAIIGLSLLETPINSKMILFFIVFGGVVIPLYYIFNGIITALYALVAIFVKADLSMKRVYSLLINVTALPFMVSSIILLVILNNNNIYFVINMNFIQIIVNVISLRLLYYGSVSYIQVSKPFAFILCMVILLSQFSLIFIGVMRYAA</sequence>
<organism evidence="2 3">
    <name type="scientific">Paenibacillus chondroitinus</name>
    <dbReference type="NCBI Taxonomy" id="59842"/>
    <lineage>
        <taxon>Bacteria</taxon>
        <taxon>Bacillati</taxon>
        <taxon>Bacillota</taxon>
        <taxon>Bacilli</taxon>
        <taxon>Bacillales</taxon>
        <taxon>Paenibacillaceae</taxon>
        <taxon>Paenibacillus</taxon>
    </lineage>
</organism>
<comment type="caution">
    <text evidence="2">The sequence shown here is derived from an EMBL/GenBank/DDBJ whole genome shotgun (WGS) entry which is preliminary data.</text>
</comment>
<dbReference type="RefSeq" id="WP_127453657.1">
    <property type="nucleotide sequence ID" value="NZ_JAROBY010000060.1"/>
</dbReference>
<reference evidence="2 3" key="1">
    <citation type="submission" date="2023-03" db="EMBL/GenBank/DDBJ databases">
        <title>Bacillus Genome Sequencing.</title>
        <authorList>
            <person name="Dunlap C."/>
        </authorList>
    </citation>
    <scope>NUCLEOTIDE SEQUENCE [LARGE SCALE GENOMIC DNA]</scope>
    <source>
        <strain evidence="2 3">NRS-1351</strain>
    </source>
</reference>
<keyword evidence="1" id="KW-1133">Transmembrane helix</keyword>
<name>A0ABU6DLE5_9BACL</name>
<accession>A0ABU6DLE5</accession>
<feature type="transmembrane region" description="Helical" evidence="1">
    <location>
        <begin position="122"/>
        <end position="144"/>
    </location>
</feature>
<keyword evidence="3" id="KW-1185">Reference proteome</keyword>
<keyword evidence="1" id="KW-0472">Membrane</keyword>
<feature type="transmembrane region" description="Helical" evidence="1">
    <location>
        <begin position="53"/>
        <end position="85"/>
    </location>
</feature>
<dbReference type="Proteomes" id="UP001355653">
    <property type="component" value="Unassembled WGS sequence"/>
</dbReference>
<feature type="transmembrane region" description="Helical" evidence="1">
    <location>
        <begin position="156"/>
        <end position="181"/>
    </location>
</feature>